<proteinExistence type="predicted"/>
<feature type="region of interest" description="Disordered" evidence="1">
    <location>
        <begin position="1"/>
        <end position="55"/>
    </location>
</feature>
<comment type="caution">
    <text evidence="2">The sequence shown here is derived from an EMBL/GenBank/DDBJ whole genome shotgun (WGS) entry which is preliminary data.</text>
</comment>
<name>A0AAD6VFP0_9AGAR</name>
<keyword evidence="3" id="KW-1185">Reference proteome</keyword>
<evidence type="ECO:0000313" key="2">
    <source>
        <dbReference type="EMBL" id="KAJ7211390.1"/>
    </source>
</evidence>
<gene>
    <name evidence="2" type="ORF">GGX14DRAFT_394297</name>
</gene>
<evidence type="ECO:0000256" key="1">
    <source>
        <dbReference type="SAM" id="MobiDB-lite"/>
    </source>
</evidence>
<dbReference type="EMBL" id="JARJCW010000026">
    <property type="protein sequence ID" value="KAJ7211390.1"/>
    <property type="molecule type" value="Genomic_DNA"/>
</dbReference>
<sequence>MQHYRALSSSTSASKNTLASNFPERQNVKKPSSIRANTWSHGRKLPTGGRLGRFPTDTSFGRYKVHNYSLMLYFDPLFNGYAVHFQQLELYDLSRWPTLIQSFRRAVCTLNALPAEPLVSTSASRL</sequence>
<dbReference type="Proteomes" id="UP001219525">
    <property type="component" value="Unassembled WGS sequence"/>
</dbReference>
<dbReference type="AlphaFoldDB" id="A0AAD6VFP0"/>
<evidence type="ECO:0000313" key="3">
    <source>
        <dbReference type="Proteomes" id="UP001219525"/>
    </source>
</evidence>
<feature type="compositionally biased region" description="Polar residues" evidence="1">
    <location>
        <begin position="7"/>
        <end position="24"/>
    </location>
</feature>
<organism evidence="2 3">
    <name type="scientific">Mycena pura</name>
    <dbReference type="NCBI Taxonomy" id="153505"/>
    <lineage>
        <taxon>Eukaryota</taxon>
        <taxon>Fungi</taxon>
        <taxon>Dikarya</taxon>
        <taxon>Basidiomycota</taxon>
        <taxon>Agaricomycotina</taxon>
        <taxon>Agaricomycetes</taxon>
        <taxon>Agaricomycetidae</taxon>
        <taxon>Agaricales</taxon>
        <taxon>Marasmiineae</taxon>
        <taxon>Mycenaceae</taxon>
        <taxon>Mycena</taxon>
    </lineage>
</organism>
<protein>
    <submittedName>
        <fullName evidence="2">Uncharacterized protein</fullName>
    </submittedName>
</protein>
<accession>A0AAD6VFP0</accession>
<reference evidence="2" key="1">
    <citation type="submission" date="2023-03" db="EMBL/GenBank/DDBJ databases">
        <title>Massive genome expansion in bonnet fungi (Mycena s.s.) driven by repeated elements and novel gene families across ecological guilds.</title>
        <authorList>
            <consortium name="Lawrence Berkeley National Laboratory"/>
            <person name="Harder C.B."/>
            <person name="Miyauchi S."/>
            <person name="Viragh M."/>
            <person name="Kuo A."/>
            <person name="Thoen E."/>
            <person name="Andreopoulos B."/>
            <person name="Lu D."/>
            <person name="Skrede I."/>
            <person name="Drula E."/>
            <person name="Henrissat B."/>
            <person name="Morin E."/>
            <person name="Kohler A."/>
            <person name="Barry K."/>
            <person name="LaButti K."/>
            <person name="Morin E."/>
            <person name="Salamov A."/>
            <person name="Lipzen A."/>
            <person name="Mereny Z."/>
            <person name="Hegedus B."/>
            <person name="Baldrian P."/>
            <person name="Stursova M."/>
            <person name="Weitz H."/>
            <person name="Taylor A."/>
            <person name="Grigoriev I.V."/>
            <person name="Nagy L.G."/>
            <person name="Martin F."/>
            <person name="Kauserud H."/>
        </authorList>
    </citation>
    <scope>NUCLEOTIDE SEQUENCE</scope>
    <source>
        <strain evidence="2">9144</strain>
    </source>
</reference>